<evidence type="ECO:0000313" key="2">
    <source>
        <dbReference type="EMBL" id="OAH59100.1"/>
    </source>
</evidence>
<sequence length="132" mass="15578">MLNSLSHGVKISITRSINTAFEQYMAKIMWDEESYDPQDFIKEWRHYIQHKASWYNQIDEELKTDPSFHEELAQKINEVVEKTFAEEPTADQIQTVDALQEELGTNYDYSCKAEARFFIDFLKNSIKKKSNS</sequence>
<keyword evidence="3" id="KW-1185">Reference proteome</keyword>
<dbReference type="EMBL" id="LQWZ01000033">
    <property type="protein sequence ID" value="OAH54837.1"/>
    <property type="molecule type" value="Genomic_DNA"/>
</dbReference>
<organism evidence="1 4">
    <name type="scientific">Domibacillus aminovorans</name>
    <dbReference type="NCBI Taxonomy" id="29332"/>
    <lineage>
        <taxon>Bacteria</taxon>
        <taxon>Bacillati</taxon>
        <taxon>Bacillota</taxon>
        <taxon>Bacilli</taxon>
        <taxon>Bacillales</taxon>
        <taxon>Bacillaceae</taxon>
        <taxon>Domibacillus</taxon>
    </lineage>
</organism>
<dbReference type="Proteomes" id="UP000076935">
    <property type="component" value="Unassembled WGS sequence"/>
</dbReference>
<dbReference type="EMBL" id="LQWY01000067">
    <property type="protein sequence ID" value="OAH59100.1"/>
    <property type="molecule type" value="Genomic_DNA"/>
</dbReference>
<protein>
    <recommendedName>
        <fullName evidence="5">TipAS antibiotic-recognition domain-containing protein</fullName>
    </recommendedName>
</protein>
<dbReference type="Proteomes" id="UP000077271">
    <property type="component" value="Unassembled WGS sequence"/>
</dbReference>
<evidence type="ECO:0000313" key="1">
    <source>
        <dbReference type="EMBL" id="OAH54837.1"/>
    </source>
</evidence>
<name>A0A177KNY2_9BACI</name>
<accession>A0A177KNY2</accession>
<proteinExistence type="predicted"/>
<dbReference type="AlphaFoldDB" id="A0A177KNY2"/>
<reference evidence="3 4" key="1">
    <citation type="submission" date="2016-01" db="EMBL/GenBank/DDBJ databases">
        <title>Investigation of taxonomic status of Bacillus aminovorans.</title>
        <authorList>
            <person name="Verma A."/>
            <person name="Pal Y."/>
            <person name="Krishnamurthi S."/>
        </authorList>
    </citation>
    <scope>NUCLEOTIDE SEQUENCE [LARGE SCALE GENOMIC DNA]</scope>
    <source>
        <strain evidence="2 3">DSM 1314</strain>
        <strain evidence="1 4">DSM 4337</strain>
    </source>
</reference>
<gene>
    <name evidence="1" type="ORF">AWH48_07580</name>
    <name evidence="2" type="ORF">AWH49_04405</name>
</gene>
<comment type="caution">
    <text evidence="1">The sequence shown here is derived from an EMBL/GenBank/DDBJ whole genome shotgun (WGS) entry which is preliminary data.</text>
</comment>
<dbReference type="RefSeq" id="WP_034299480.1">
    <property type="nucleotide sequence ID" value="NZ_JBCNAN010000007.1"/>
</dbReference>
<evidence type="ECO:0008006" key="5">
    <source>
        <dbReference type="Google" id="ProtNLM"/>
    </source>
</evidence>
<evidence type="ECO:0000313" key="3">
    <source>
        <dbReference type="Proteomes" id="UP000076935"/>
    </source>
</evidence>
<dbReference type="OrthoDB" id="2737829at2"/>
<evidence type="ECO:0000313" key="4">
    <source>
        <dbReference type="Proteomes" id="UP000077271"/>
    </source>
</evidence>